<dbReference type="eggNOG" id="COG5652">
    <property type="taxonomic scope" value="Bacteria"/>
</dbReference>
<dbReference type="RefSeq" id="WP_007210677.1">
    <property type="nucleotide sequence ID" value="NZ_CABMLT010000002.1"/>
</dbReference>
<keyword evidence="1" id="KW-1133">Transmembrane helix</keyword>
<dbReference type="KEGG" id="bcel:BcellWH2_02213"/>
<dbReference type="Proteomes" id="UP000325055">
    <property type="component" value="Unassembled WGS sequence"/>
</dbReference>
<evidence type="ECO:0000256" key="1">
    <source>
        <dbReference type="SAM" id="Phobius"/>
    </source>
</evidence>
<evidence type="ECO:0000313" key="4">
    <source>
        <dbReference type="EMBL" id="KAA5406284.1"/>
    </source>
</evidence>
<evidence type="ECO:0000313" key="12">
    <source>
        <dbReference type="Proteomes" id="UP000482653"/>
    </source>
</evidence>
<dbReference type="EMBL" id="JARFID010000002">
    <property type="protein sequence ID" value="MDE8692841.1"/>
    <property type="molecule type" value="Genomic_DNA"/>
</dbReference>
<evidence type="ECO:0000313" key="9">
    <source>
        <dbReference type="Proteomes" id="UP000061809"/>
    </source>
</evidence>
<dbReference type="EMBL" id="VVYW01000015">
    <property type="protein sequence ID" value="KAA5406284.1"/>
    <property type="molecule type" value="Genomic_DNA"/>
</dbReference>
<reference evidence="10 11" key="2">
    <citation type="journal article" date="2019" name="Nat. Med.">
        <title>A library of human gut bacterial isolates paired with longitudinal multiomics data enables mechanistic microbiome research.</title>
        <authorList>
            <person name="Poyet M."/>
            <person name="Groussin M."/>
            <person name="Gibbons S.M."/>
            <person name="Avila-Pacheco J."/>
            <person name="Jiang X."/>
            <person name="Kearney S.M."/>
            <person name="Perrotta A.R."/>
            <person name="Berdy B."/>
            <person name="Zhao S."/>
            <person name="Lieberman T.D."/>
            <person name="Swanson P.K."/>
            <person name="Smith M."/>
            <person name="Roesemann S."/>
            <person name="Alexander J.E."/>
            <person name="Rich S.A."/>
            <person name="Livny J."/>
            <person name="Vlamakis H."/>
            <person name="Clish C."/>
            <person name="Bullock K."/>
            <person name="Deik A."/>
            <person name="Scott J."/>
            <person name="Pierce K.A."/>
            <person name="Xavier R.J."/>
            <person name="Alm E.J."/>
        </authorList>
    </citation>
    <scope>NUCLEOTIDE SEQUENCE [LARGE SCALE GENOMIC DNA]</scope>
    <source>
        <strain evidence="5 11">BIOML-A6</strain>
        <strain evidence="4 10">BIOML-A7</strain>
        <strain evidence="6 12">BIOML-A8</strain>
    </source>
</reference>
<organism evidence="3 9">
    <name type="scientific">Bacteroides cellulosilyticus</name>
    <dbReference type="NCBI Taxonomy" id="246787"/>
    <lineage>
        <taxon>Bacteria</taxon>
        <taxon>Pseudomonadati</taxon>
        <taxon>Bacteroidota</taxon>
        <taxon>Bacteroidia</taxon>
        <taxon>Bacteroidales</taxon>
        <taxon>Bacteroidaceae</taxon>
        <taxon>Bacteroides</taxon>
    </lineage>
</organism>
<dbReference type="Proteomes" id="UP000448877">
    <property type="component" value="Unassembled WGS sequence"/>
</dbReference>
<feature type="transmembrane region" description="Helical" evidence="1">
    <location>
        <begin position="40"/>
        <end position="57"/>
    </location>
</feature>
<accession>A0A0P0GET1</accession>
<gene>
    <name evidence="3" type="ORF">BcellWH2_02213</name>
    <name evidence="5" type="ORF">F2Y81_23260</name>
    <name evidence="4" type="ORF">F2Y86_17460</name>
    <name evidence="6" type="ORF">F2Y87_09340</name>
    <name evidence="7" type="ORF">PZH42_01860</name>
    <name evidence="8" type="ORF">RO785_01455</name>
</gene>
<dbReference type="InterPro" id="IPR006976">
    <property type="entry name" value="VanZ-like"/>
</dbReference>
<reference evidence="3 9" key="1">
    <citation type="journal article" date="2015" name="Science">
        <title>Genetic determinants of in vivo fitness and diet responsiveness in multiple human gut Bacteroides.</title>
        <authorList>
            <person name="Wu M."/>
            <person name="McNulty N.P."/>
            <person name="Rodionov D.A."/>
            <person name="Khoroshkin M.S."/>
            <person name="Griffin N.W."/>
            <person name="Cheng J."/>
            <person name="Latreille P."/>
            <person name="Kerstetter R.A."/>
            <person name="Terrapon N."/>
            <person name="Henrissat B."/>
            <person name="Osterman A.L."/>
            <person name="Gordon J.I."/>
        </authorList>
    </citation>
    <scope>NUCLEOTIDE SEQUENCE [LARGE SCALE GENOMIC DNA]</scope>
    <source>
        <strain evidence="3 9">WH2</strain>
    </source>
</reference>
<dbReference type="Proteomes" id="UP001266995">
    <property type="component" value="Unassembled WGS sequence"/>
</dbReference>
<dbReference type="PANTHER" id="PTHR28008:SF1">
    <property type="entry name" value="DOMAIN PROTEIN, PUTATIVE (AFU_ORTHOLOGUE AFUA_3G10980)-RELATED"/>
    <property type="match status" value="1"/>
</dbReference>
<evidence type="ECO:0000259" key="2">
    <source>
        <dbReference type="Pfam" id="PF04892"/>
    </source>
</evidence>
<dbReference type="PATRIC" id="fig|246787.4.peg.2275"/>
<name>A0A0P0GET1_9BACE</name>
<dbReference type="EMBL" id="JAVSNH010000001">
    <property type="protein sequence ID" value="MDT4509644.1"/>
    <property type="molecule type" value="Genomic_DNA"/>
</dbReference>
<evidence type="ECO:0000313" key="6">
    <source>
        <dbReference type="EMBL" id="KAA5419739.1"/>
    </source>
</evidence>
<dbReference type="AlphaFoldDB" id="A0A0P0GET1"/>
<keyword evidence="1" id="KW-0812">Transmembrane</keyword>
<sequence length="130" mass="14845">MLYYIKKYPVSLLIILTVIYLSFFKPPTTDLSNIPNIDKIVHVCMYLGMSGMLWLEFLRAHQKGDSPLWHAWVGAFVCPVLFSGMVELLQEYCTTYRGGDWLDFAANTTGALIASLIGYFVLRPRMAKKQ</sequence>
<feature type="transmembrane region" description="Helical" evidence="1">
    <location>
        <begin position="101"/>
        <end position="122"/>
    </location>
</feature>
<dbReference type="EMBL" id="VVYV01000053">
    <property type="protein sequence ID" value="KAA5413380.1"/>
    <property type="molecule type" value="Genomic_DNA"/>
</dbReference>
<dbReference type="Pfam" id="PF04892">
    <property type="entry name" value="VanZ"/>
    <property type="match status" value="1"/>
</dbReference>
<protein>
    <submittedName>
        <fullName evidence="7">VanZ family protein</fullName>
    </submittedName>
</protein>
<evidence type="ECO:0000313" key="10">
    <source>
        <dbReference type="Proteomes" id="UP000325055"/>
    </source>
</evidence>
<evidence type="ECO:0000313" key="3">
    <source>
        <dbReference type="EMBL" id="ALJ59454.1"/>
    </source>
</evidence>
<feature type="transmembrane region" description="Helical" evidence="1">
    <location>
        <begin position="69"/>
        <end position="89"/>
    </location>
</feature>
<dbReference type="EMBL" id="CP012801">
    <property type="protein sequence ID" value="ALJ59454.1"/>
    <property type="molecule type" value="Genomic_DNA"/>
</dbReference>
<dbReference type="Proteomes" id="UP001221924">
    <property type="component" value="Unassembled WGS sequence"/>
</dbReference>
<evidence type="ECO:0000313" key="11">
    <source>
        <dbReference type="Proteomes" id="UP000448877"/>
    </source>
</evidence>
<evidence type="ECO:0000313" key="7">
    <source>
        <dbReference type="EMBL" id="MDE8692841.1"/>
    </source>
</evidence>
<keyword evidence="1" id="KW-0472">Membrane</keyword>
<evidence type="ECO:0000313" key="5">
    <source>
        <dbReference type="EMBL" id="KAA5413380.1"/>
    </source>
</evidence>
<evidence type="ECO:0000313" key="8">
    <source>
        <dbReference type="EMBL" id="MDT4509644.1"/>
    </source>
</evidence>
<reference evidence="7" key="3">
    <citation type="submission" date="2023-03" db="EMBL/GenBank/DDBJ databases">
        <title>DFI Biobank Strains.</title>
        <authorList>
            <person name="Mostad J."/>
            <person name="Paddock L."/>
            <person name="Medina S."/>
            <person name="Waligurski E."/>
            <person name="Barat B."/>
            <person name="Smith R."/>
            <person name="Burgo V."/>
            <person name="Metcalfe C."/>
            <person name="Woodson C."/>
            <person name="Sundararajan A."/>
            <person name="Ramaswamy R."/>
            <person name="Lin H."/>
            <person name="Pamer E.G."/>
        </authorList>
    </citation>
    <scope>NUCLEOTIDE SEQUENCE</scope>
    <source>
        <strain evidence="7">DFI.9.5</strain>
    </source>
</reference>
<dbReference type="EMBL" id="VVYX01000010">
    <property type="protein sequence ID" value="KAA5419739.1"/>
    <property type="molecule type" value="Genomic_DNA"/>
</dbReference>
<feature type="domain" description="VanZ-like" evidence="2">
    <location>
        <begin position="16"/>
        <end position="119"/>
    </location>
</feature>
<dbReference type="Proteomes" id="UP000482653">
    <property type="component" value="Unassembled WGS sequence"/>
</dbReference>
<reference evidence="8" key="4">
    <citation type="submission" date="2023-08" db="EMBL/GenBank/DDBJ databases">
        <title>Reintroducing virulent viruses to syntetic microbiomes.</title>
        <authorList>
            <person name="Wilde J."/>
            <person name="Boyes R."/>
            <person name="Robinson A.V."/>
            <person name="Daisley B.A."/>
            <person name="Allen-Vercoe E."/>
        </authorList>
    </citation>
    <scope>NUCLEOTIDE SEQUENCE</scope>
    <source>
        <strain evidence="8">225I_12FAA</strain>
    </source>
</reference>
<dbReference type="STRING" id="246787.BcellWH2_02213"/>
<dbReference type="Proteomes" id="UP000061809">
    <property type="component" value="Chromosome"/>
</dbReference>
<dbReference type="GeneID" id="66306424"/>
<dbReference type="PANTHER" id="PTHR28008">
    <property type="entry name" value="DOMAIN PROTEIN, PUTATIVE (AFU_ORTHOLOGUE AFUA_3G10980)-RELATED"/>
    <property type="match status" value="1"/>
</dbReference>
<proteinExistence type="predicted"/>